<evidence type="ECO:0000313" key="3">
    <source>
        <dbReference type="Proteomes" id="UP001305779"/>
    </source>
</evidence>
<dbReference type="Proteomes" id="UP001305779">
    <property type="component" value="Unassembled WGS sequence"/>
</dbReference>
<protein>
    <submittedName>
        <fullName evidence="2">Uncharacterized protein</fullName>
    </submittedName>
</protein>
<reference evidence="2 3" key="1">
    <citation type="journal article" date="2023" name="G3 (Bethesda)">
        <title>A chromosome-level genome assembly of Zasmidium syzygii isolated from banana leaves.</title>
        <authorList>
            <person name="van Westerhoven A.C."/>
            <person name="Mehrabi R."/>
            <person name="Talebi R."/>
            <person name="Steentjes M.B.F."/>
            <person name="Corcolon B."/>
            <person name="Chong P.A."/>
            <person name="Kema G.H.J."/>
            <person name="Seidl M.F."/>
        </authorList>
    </citation>
    <scope>NUCLEOTIDE SEQUENCE [LARGE SCALE GENOMIC DNA]</scope>
    <source>
        <strain evidence="2 3">P124</strain>
    </source>
</reference>
<feature type="compositionally biased region" description="Polar residues" evidence="1">
    <location>
        <begin position="99"/>
        <end position="128"/>
    </location>
</feature>
<proteinExistence type="predicted"/>
<comment type="caution">
    <text evidence="2">The sequence shown here is derived from an EMBL/GenBank/DDBJ whole genome shotgun (WGS) entry which is preliminary data.</text>
</comment>
<organism evidence="2 3">
    <name type="scientific">Zasmidium cellare</name>
    <name type="common">Wine cellar mold</name>
    <name type="synonym">Racodium cellare</name>
    <dbReference type="NCBI Taxonomy" id="395010"/>
    <lineage>
        <taxon>Eukaryota</taxon>
        <taxon>Fungi</taxon>
        <taxon>Dikarya</taxon>
        <taxon>Ascomycota</taxon>
        <taxon>Pezizomycotina</taxon>
        <taxon>Dothideomycetes</taxon>
        <taxon>Dothideomycetidae</taxon>
        <taxon>Mycosphaerellales</taxon>
        <taxon>Mycosphaerellaceae</taxon>
        <taxon>Zasmidium</taxon>
    </lineage>
</organism>
<evidence type="ECO:0000313" key="2">
    <source>
        <dbReference type="EMBL" id="KAK4508197.1"/>
    </source>
</evidence>
<dbReference type="EMBL" id="JAXOVC010000001">
    <property type="protein sequence ID" value="KAK4508197.1"/>
    <property type="molecule type" value="Genomic_DNA"/>
</dbReference>
<name>A0ABR0F2L9_ZASCE</name>
<accession>A0ABR0F2L9</accession>
<gene>
    <name evidence="2" type="ORF">PRZ48_001935</name>
</gene>
<evidence type="ECO:0000256" key="1">
    <source>
        <dbReference type="SAM" id="MobiDB-lite"/>
    </source>
</evidence>
<sequence>MTTKIYSDEEFMEGWEELGRQLAEEAEWNPWGFTTWWDFEDAIQERSVEKVEDLFAQLQIADRPNAVEELAKRVGADQDQVAALTEMMRGVGIGEKGDSTSAAIPSSGEESGSKTNGTGKQAMESTASGDALAQDIKNALQKAPPESSHITDEDLNI</sequence>
<keyword evidence="3" id="KW-1185">Reference proteome</keyword>
<feature type="region of interest" description="Disordered" evidence="1">
    <location>
        <begin position="91"/>
        <end position="157"/>
    </location>
</feature>